<proteinExistence type="predicted"/>
<feature type="domain" description="HD-GYP" evidence="2">
    <location>
        <begin position="212"/>
        <end position="408"/>
    </location>
</feature>
<dbReference type="InterPro" id="IPR037522">
    <property type="entry name" value="HD_GYP_dom"/>
</dbReference>
<dbReference type="NCBIfam" id="TIGR00277">
    <property type="entry name" value="HDIG"/>
    <property type="match status" value="1"/>
</dbReference>
<keyword evidence="5" id="KW-1185">Reference proteome</keyword>
<protein>
    <submittedName>
        <fullName evidence="4">Cyclic di-GMP phosphodiesterase response regulator RpfG</fullName>
        <ecNumber evidence="4">3.1.4.52</ecNumber>
    </submittedName>
</protein>
<dbReference type="InterPro" id="IPR003607">
    <property type="entry name" value="HD/PDEase_dom"/>
</dbReference>
<dbReference type="Pfam" id="PF01966">
    <property type="entry name" value="HD"/>
    <property type="match status" value="1"/>
</dbReference>
<organism evidence="4 6">
    <name type="scientific">Clostridium formicaceticum</name>
    <dbReference type="NCBI Taxonomy" id="1497"/>
    <lineage>
        <taxon>Bacteria</taxon>
        <taxon>Bacillati</taxon>
        <taxon>Bacillota</taxon>
        <taxon>Clostridia</taxon>
        <taxon>Eubacteriales</taxon>
        <taxon>Clostridiaceae</taxon>
        <taxon>Clostridium</taxon>
    </lineage>
</organism>
<dbReference type="AlphaFoldDB" id="A0AAC9RIQ2"/>
<sequence>MLKTELDVSLLDLTLTISNAIDLISPVLNNHHKQVAYIAYNIGKELELSNKNCNELLIASLLHDIGCLNLGDRISALQFENENAYQHAVTGYFLLKDVEELESVGKIIKYHHLYWMNGAGRYYKGEPVPIESHIIHLADRISVSILQQNEIIAQVDRISKVIEKSRNTMFHPELIDIFNKLKAKESFWFDIISPSIDRKFKKMWGDCGQQLDLEKLDQITKIFARIIDFRSTFTSIHSSGVAAIAEALAKKLNWSEEGCKKIKIAGYLHDLGKLAISNEILEKPSRLTVEEYNTIKSHTYHGYYLLEEINGLQEINTYASYHHERLDGTGYPFHIGEDALGEGARIMAVADVFTAITEDRPYRKGMLPYRVIEVLENMAKSFALDEKIVEIIKIHFEEMSTIRAAAQKQAYIAYKDFSEAVARAGGKYYE</sequence>
<reference evidence="3 5" key="1">
    <citation type="submission" date="2016-10" db="EMBL/GenBank/DDBJ databases">
        <title>Complete Genome Sequence of Acetogen Clostridium formicoaceticum ATCC 27076.</title>
        <authorList>
            <person name="Bao T."/>
            <person name="Cheng C."/>
            <person name="Zhao J."/>
            <person name="Yang S.-T."/>
            <person name="Wang J."/>
            <person name="Wang M."/>
        </authorList>
    </citation>
    <scope>NUCLEOTIDE SEQUENCE [LARGE SCALE GENOMIC DNA]</scope>
    <source>
        <strain evidence="3 5">ATCC 27076</strain>
    </source>
</reference>
<evidence type="ECO:0000259" key="2">
    <source>
        <dbReference type="PROSITE" id="PS51832"/>
    </source>
</evidence>
<accession>A0AAC9RIQ2</accession>
<dbReference type="PANTHER" id="PTHR43155">
    <property type="entry name" value="CYCLIC DI-GMP PHOSPHODIESTERASE PA4108-RELATED"/>
    <property type="match status" value="1"/>
</dbReference>
<dbReference type="PROSITE" id="PS51832">
    <property type="entry name" value="HD_GYP"/>
    <property type="match status" value="1"/>
</dbReference>
<feature type="domain" description="HD" evidence="1">
    <location>
        <begin position="234"/>
        <end position="356"/>
    </location>
</feature>
<dbReference type="Pfam" id="PF13487">
    <property type="entry name" value="HD_5"/>
    <property type="match status" value="1"/>
</dbReference>
<dbReference type="Proteomes" id="UP000177894">
    <property type="component" value="Chromosome"/>
</dbReference>
<dbReference type="KEGG" id="cfm:BJL90_11040"/>
<dbReference type="EC" id="3.1.4.52" evidence="4"/>
<gene>
    <name evidence="4" type="primary">rpfG_2</name>
    <name evidence="3" type="ORF">BJL90_11040</name>
    <name evidence="4" type="ORF">CLFO_11170</name>
</gene>
<dbReference type="GO" id="GO:0071111">
    <property type="term" value="F:cyclic-guanylate-specific phosphodiesterase activity"/>
    <property type="evidence" value="ECO:0007669"/>
    <property type="project" value="UniProtKB-EC"/>
</dbReference>
<dbReference type="EMBL" id="CP017603">
    <property type="protein sequence ID" value="AOY76393.1"/>
    <property type="molecule type" value="Genomic_DNA"/>
</dbReference>
<evidence type="ECO:0000313" key="6">
    <source>
        <dbReference type="Proteomes" id="UP000192478"/>
    </source>
</evidence>
<dbReference type="PANTHER" id="PTHR43155:SF1">
    <property type="entry name" value="3'3'-CGAMP-SPECIFIC PHOSPHODIESTERASE 1"/>
    <property type="match status" value="1"/>
</dbReference>
<dbReference type="InterPro" id="IPR006675">
    <property type="entry name" value="HDIG_dom"/>
</dbReference>
<dbReference type="RefSeq" id="WP_070967855.1">
    <property type="nucleotide sequence ID" value="NZ_CP017603.1"/>
</dbReference>
<dbReference type="SUPFAM" id="SSF109604">
    <property type="entry name" value="HD-domain/PDEase-like"/>
    <property type="match status" value="2"/>
</dbReference>
<dbReference type="PROSITE" id="PS51831">
    <property type="entry name" value="HD"/>
    <property type="match status" value="1"/>
</dbReference>
<evidence type="ECO:0000313" key="5">
    <source>
        <dbReference type="Proteomes" id="UP000177894"/>
    </source>
</evidence>
<dbReference type="Proteomes" id="UP000192478">
    <property type="component" value="Chromosome"/>
</dbReference>
<dbReference type="Gene3D" id="1.10.3210.10">
    <property type="entry name" value="Hypothetical protein af1432"/>
    <property type="match status" value="2"/>
</dbReference>
<evidence type="ECO:0000313" key="3">
    <source>
        <dbReference type="EMBL" id="AOY76393.1"/>
    </source>
</evidence>
<evidence type="ECO:0000259" key="1">
    <source>
        <dbReference type="PROSITE" id="PS51831"/>
    </source>
</evidence>
<reference evidence="4 6" key="2">
    <citation type="submission" date="2017-03" db="EMBL/GenBank/DDBJ databases">
        <title>Complete sequence of Clostridium formicaceticum DSM 92.</title>
        <authorList>
            <person name="Poehlein A."/>
            <person name="Karl M."/>
            <person name="Bengelsdorf F.R."/>
            <person name="Duerre P."/>
            <person name="Daniel R."/>
        </authorList>
    </citation>
    <scope>NUCLEOTIDE SEQUENCE [LARGE SCALE GENOMIC DNA]</scope>
    <source>
        <strain evidence="4 6">DSM 92</strain>
    </source>
</reference>
<dbReference type="SMART" id="SM00471">
    <property type="entry name" value="HDc"/>
    <property type="match status" value="2"/>
</dbReference>
<evidence type="ECO:0000313" key="4">
    <source>
        <dbReference type="EMBL" id="ARE86786.1"/>
    </source>
</evidence>
<name>A0AAC9RIQ2_9CLOT</name>
<dbReference type="InterPro" id="IPR006674">
    <property type="entry name" value="HD_domain"/>
</dbReference>
<dbReference type="EMBL" id="CP020559">
    <property type="protein sequence ID" value="ARE86786.1"/>
    <property type="molecule type" value="Genomic_DNA"/>
</dbReference>
<dbReference type="CDD" id="cd00077">
    <property type="entry name" value="HDc"/>
    <property type="match status" value="2"/>
</dbReference>
<keyword evidence="4" id="KW-0378">Hydrolase</keyword>